<dbReference type="GO" id="GO:0004776">
    <property type="term" value="F:succinate-CoA ligase (GDP-forming) activity"/>
    <property type="evidence" value="ECO:0007669"/>
    <property type="project" value="TreeGrafter"/>
</dbReference>
<evidence type="ECO:0000259" key="1">
    <source>
        <dbReference type="Pfam" id="PF00549"/>
    </source>
</evidence>
<evidence type="ECO:0000259" key="2">
    <source>
        <dbReference type="Pfam" id="PF02629"/>
    </source>
</evidence>
<protein>
    <submittedName>
        <fullName evidence="3">Acyl-CoA synthetase FdrA</fullName>
    </submittedName>
</protein>
<dbReference type="Proteomes" id="UP001179600">
    <property type="component" value="Chromosome"/>
</dbReference>
<dbReference type="InterPro" id="IPR016102">
    <property type="entry name" value="Succinyl-CoA_synth-like"/>
</dbReference>
<dbReference type="Pfam" id="PF00549">
    <property type="entry name" value="Ligase_CoA"/>
    <property type="match status" value="1"/>
</dbReference>
<dbReference type="RefSeq" id="WP_126762117.1">
    <property type="nucleotide sequence ID" value="NZ_CP116507.1"/>
</dbReference>
<reference evidence="3" key="1">
    <citation type="submission" date="2023-01" db="EMBL/GenBank/DDBJ databases">
        <title>Oxazolidinone resistance genes in florfenicol resistant enterococci from beef cattle and veal calves at slaughter.</title>
        <authorList>
            <person name="Biggel M."/>
        </authorList>
    </citation>
    <scope>NUCLEOTIDE SEQUENCE</scope>
    <source>
        <strain evidence="3">K204-1</strain>
    </source>
</reference>
<dbReference type="PANTHER" id="PTHR11117:SF24">
    <property type="entry name" value="PROTEIN FDRA"/>
    <property type="match status" value="1"/>
</dbReference>
<name>A0AAE9XEU8_9ENTE</name>
<dbReference type="GO" id="GO:0006099">
    <property type="term" value="P:tricarboxylic acid cycle"/>
    <property type="evidence" value="ECO:0007669"/>
    <property type="project" value="TreeGrafter"/>
</dbReference>
<dbReference type="GO" id="GO:0005829">
    <property type="term" value="C:cytosol"/>
    <property type="evidence" value="ECO:0007669"/>
    <property type="project" value="TreeGrafter"/>
</dbReference>
<feature type="domain" description="CoA-binding" evidence="2">
    <location>
        <begin position="189"/>
        <end position="282"/>
    </location>
</feature>
<gene>
    <name evidence="3" type="primary">fdrA</name>
    <name evidence="3" type="ORF">PML95_01790</name>
</gene>
<dbReference type="Gene3D" id="3.40.50.261">
    <property type="entry name" value="Succinyl-CoA synthetase domains"/>
    <property type="match status" value="2"/>
</dbReference>
<dbReference type="GO" id="GO:0004775">
    <property type="term" value="F:succinate-CoA ligase (ADP-forming) activity"/>
    <property type="evidence" value="ECO:0007669"/>
    <property type="project" value="TreeGrafter"/>
</dbReference>
<dbReference type="EMBL" id="CP116507">
    <property type="protein sequence ID" value="WCG23004.1"/>
    <property type="molecule type" value="Genomic_DNA"/>
</dbReference>
<dbReference type="SUPFAM" id="SSF52210">
    <property type="entry name" value="Succinyl-CoA synthetase domains"/>
    <property type="match status" value="2"/>
</dbReference>
<dbReference type="Pfam" id="PF02629">
    <property type="entry name" value="CoA_binding"/>
    <property type="match status" value="1"/>
</dbReference>
<dbReference type="InterPro" id="IPR005811">
    <property type="entry name" value="SUCC_ACL_C"/>
</dbReference>
<dbReference type="InterPro" id="IPR003781">
    <property type="entry name" value="CoA-bd"/>
</dbReference>
<feature type="domain" description="ATP-citrate synthase/succinyl-CoA ligase C-terminal" evidence="1">
    <location>
        <begin position="341"/>
        <end position="493"/>
    </location>
</feature>
<evidence type="ECO:0000313" key="3">
    <source>
        <dbReference type="EMBL" id="WCG23004.1"/>
    </source>
</evidence>
<organism evidence="3 4">
    <name type="scientific">Vagococcus lutrae</name>
    <dbReference type="NCBI Taxonomy" id="81947"/>
    <lineage>
        <taxon>Bacteria</taxon>
        <taxon>Bacillati</taxon>
        <taxon>Bacillota</taxon>
        <taxon>Bacilli</taxon>
        <taxon>Lactobacillales</taxon>
        <taxon>Enterococcaceae</taxon>
        <taxon>Vagococcus</taxon>
    </lineage>
</organism>
<dbReference type="Gene3D" id="3.40.50.720">
    <property type="entry name" value="NAD(P)-binding Rossmann-like Domain"/>
    <property type="match status" value="1"/>
</dbReference>
<dbReference type="NCBIfam" id="NF004760">
    <property type="entry name" value="PRK06091.1"/>
    <property type="match status" value="1"/>
</dbReference>
<proteinExistence type="predicted"/>
<evidence type="ECO:0000313" key="4">
    <source>
        <dbReference type="Proteomes" id="UP001179600"/>
    </source>
</evidence>
<dbReference type="GO" id="GO:0009361">
    <property type="term" value="C:succinate-CoA ligase complex (ADP-forming)"/>
    <property type="evidence" value="ECO:0007669"/>
    <property type="project" value="TreeGrafter"/>
</dbReference>
<dbReference type="PANTHER" id="PTHR11117">
    <property type="entry name" value="SUCCINYL-COA LIGASE SUBUNIT ALPHA"/>
    <property type="match status" value="1"/>
</dbReference>
<sequence>MLQTIIKQNSYQDSVVLMLLTSKLNQLPFVERVSIMMGTPANKDIFIASGFDTPELADATANDMVIMLEVNDESKTDDVLTMIDEELNKDADNGGEVNENINSWEKALKKMPDANVALLSIPGTYAALEAEKALDNGLHAFIFSDNMSLEDETRLKQKAHEKGLLVMGPDCGTGILHRLPLAFTNNTRPGGIGVVGASGTGIQEVTTLVHRYGAGITNAIGTGGRDLSSEVGATTMMDGILALNHDDNTEVIVIISKPPAQEIKEKVLARLHAVEKPVVALFLGDKPTEHEENLYHAYTLEEAAQLSVKLLNKEEILYVPSQAKAVDVKLAPSQTGIKGYYAGGTLAYEASVLIEEALELEHHQSPEGYTLKHDSHEVIDLGDDMYTSGKPHPMIDPENRINKIKDVINQEETAVVLFDVVLGYGAHMDMASELVKPITEVQTALKETDREVAFVAVIVGTDLDPQGYDEQRQILEEAGVVVCENNVEAIQTALSVIDRGLTFAEKAVKPAEKSNETLPDASDAIQRLMNEKPKVINIGLKSFTDSILDNHGEVVHFEWKPAAGGDVHLQKVLYFLDHYEFDKEAH</sequence>
<accession>A0AAE9XEU8</accession>
<dbReference type="AlphaFoldDB" id="A0AAE9XEU8"/>